<dbReference type="Proteomes" id="UP000631114">
    <property type="component" value="Unassembled WGS sequence"/>
</dbReference>
<dbReference type="PROSITE" id="PS50088">
    <property type="entry name" value="ANK_REPEAT"/>
    <property type="match status" value="1"/>
</dbReference>
<dbReference type="InterPro" id="IPR036770">
    <property type="entry name" value="Ankyrin_rpt-contain_sf"/>
</dbReference>
<gene>
    <name evidence="2" type="ORF">IFM89_021309</name>
</gene>
<keyword evidence="1" id="KW-0040">ANK repeat</keyword>
<evidence type="ECO:0000313" key="3">
    <source>
        <dbReference type="Proteomes" id="UP000631114"/>
    </source>
</evidence>
<protein>
    <submittedName>
        <fullName evidence="2">Uncharacterized protein</fullName>
    </submittedName>
</protein>
<dbReference type="Pfam" id="PF12796">
    <property type="entry name" value="Ank_2"/>
    <property type="match status" value="1"/>
</dbReference>
<dbReference type="PANTHER" id="PTHR46224:SF6">
    <property type="entry name" value="ANKYRIN REPEAT FAMILY PROTEIN"/>
    <property type="match status" value="1"/>
</dbReference>
<dbReference type="Gene3D" id="1.25.40.20">
    <property type="entry name" value="Ankyrin repeat-containing domain"/>
    <property type="match status" value="1"/>
</dbReference>
<keyword evidence="3" id="KW-1185">Reference proteome</keyword>
<evidence type="ECO:0000256" key="1">
    <source>
        <dbReference type="PROSITE-ProRule" id="PRU00023"/>
    </source>
</evidence>
<dbReference type="AlphaFoldDB" id="A0A835HZ21"/>
<dbReference type="SUPFAM" id="SSF48403">
    <property type="entry name" value="Ankyrin repeat"/>
    <property type="match status" value="1"/>
</dbReference>
<dbReference type="InterPro" id="IPR051616">
    <property type="entry name" value="Cul2-RING_E3_ligase_SR"/>
</dbReference>
<dbReference type="EMBL" id="JADFTS010000005">
    <property type="protein sequence ID" value="KAF9605983.1"/>
    <property type="molecule type" value="Genomic_DNA"/>
</dbReference>
<comment type="caution">
    <text evidence="2">The sequence shown here is derived from an EMBL/GenBank/DDBJ whole genome shotgun (WGS) entry which is preliminary data.</text>
</comment>
<accession>A0A835HZ21</accession>
<evidence type="ECO:0000313" key="2">
    <source>
        <dbReference type="EMBL" id="KAF9605983.1"/>
    </source>
</evidence>
<dbReference type="InterPro" id="IPR002110">
    <property type="entry name" value="Ankyrin_rpt"/>
</dbReference>
<dbReference type="SMART" id="SM00248">
    <property type="entry name" value="ANK"/>
    <property type="match status" value="1"/>
</dbReference>
<feature type="repeat" description="ANK" evidence="1">
    <location>
        <begin position="49"/>
        <end position="71"/>
    </location>
</feature>
<sequence>MASSGTTTKAQLLLEAASNGNLRRLKNLAAELDVGKGIAATVASIKNSKGESALHLAAAEGNTDICKYLINDLKLDVDIKDNKGP</sequence>
<dbReference type="OrthoDB" id="20872at2759"/>
<dbReference type="PANTHER" id="PTHR46224">
    <property type="entry name" value="ANKYRIN REPEAT FAMILY PROTEIN"/>
    <property type="match status" value="1"/>
</dbReference>
<organism evidence="2 3">
    <name type="scientific">Coptis chinensis</name>
    <dbReference type="NCBI Taxonomy" id="261450"/>
    <lineage>
        <taxon>Eukaryota</taxon>
        <taxon>Viridiplantae</taxon>
        <taxon>Streptophyta</taxon>
        <taxon>Embryophyta</taxon>
        <taxon>Tracheophyta</taxon>
        <taxon>Spermatophyta</taxon>
        <taxon>Magnoliopsida</taxon>
        <taxon>Ranunculales</taxon>
        <taxon>Ranunculaceae</taxon>
        <taxon>Coptidoideae</taxon>
        <taxon>Coptis</taxon>
    </lineage>
</organism>
<name>A0A835HZ21_9MAGN</name>
<proteinExistence type="predicted"/>
<dbReference type="PROSITE" id="PS50297">
    <property type="entry name" value="ANK_REP_REGION"/>
    <property type="match status" value="1"/>
</dbReference>
<reference evidence="2 3" key="1">
    <citation type="submission" date="2020-10" db="EMBL/GenBank/DDBJ databases">
        <title>The Coptis chinensis genome and diversification of protoberbering-type alkaloids.</title>
        <authorList>
            <person name="Wang B."/>
            <person name="Shu S."/>
            <person name="Song C."/>
            <person name="Liu Y."/>
        </authorList>
    </citation>
    <scope>NUCLEOTIDE SEQUENCE [LARGE SCALE GENOMIC DNA]</scope>
    <source>
        <strain evidence="2">HL-2020</strain>
        <tissue evidence="2">Leaf</tissue>
    </source>
</reference>